<evidence type="ECO:0000313" key="1">
    <source>
        <dbReference type="EMBL" id="ATB29994.1"/>
    </source>
</evidence>
<dbReference type="EMBL" id="CP022163">
    <property type="protein sequence ID" value="ATB29994.1"/>
    <property type="molecule type" value="Genomic_DNA"/>
</dbReference>
<dbReference type="KEGG" id="mbd:MEBOL_003449"/>
<accession>A0A250IDQ9</accession>
<dbReference type="RefSeq" id="WP_095978496.1">
    <property type="nucleotide sequence ID" value="NZ_CP022163.1"/>
</dbReference>
<protein>
    <recommendedName>
        <fullName evidence="3">Pentapeptide repeat-containing protein</fullName>
    </recommendedName>
</protein>
<evidence type="ECO:0008006" key="3">
    <source>
        <dbReference type="Google" id="ProtNLM"/>
    </source>
</evidence>
<keyword evidence="2" id="KW-1185">Reference proteome</keyword>
<dbReference type="OrthoDB" id="5504193at2"/>
<reference evidence="1 2" key="1">
    <citation type="submission" date="2017-06" db="EMBL/GenBank/DDBJ databases">
        <authorList>
            <person name="Kim H.J."/>
            <person name="Triplett B.A."/>
        </authorList>
    </citation>
    <scope>NUCLEOTIDE SEQUENCE [LARGE SCALE GENOMIC DNA]</scope>
    <source>
        <strain evidence="1 2">DSM 14713</strain>
    </source>
</reference>
<proteinExistence type="predicted"/>
<sequence length="204" mass="23493">MTPNVHYDHRELEDERLELSKGGIYWLGPNITLRRCTLVIGVEGRWLTLMSGRLIDCTIEAKREFNDARWTTMGLKGCRFKGRFSGNEFGYREEYQDPWKLGGMEDCDFSEARLDLCRFHSCDMETIHLPKWPSFTIVDPIKYGPELLSVPWPGDFTPVILQGPLKELPSTSALTFYAPAEAKRSGATLEEFKAAVERFDFIMR</sequence>
<gene>
    <name evidence="1" type="ORF">MEBOL_003449</name>
</gene>
<dbReference type="AlphaFoldDB" id="A0A250IDQ9"/>
<name>A0A250IDQ9_9BACT</name>
<organism evidence="1 2">
    <name type="scientific">Melittangium boletus DSM 14713</name>
    <dbReference type="NCBI Taxonomy" id="1294270"/>
    <lineage>
        <taxon>Bacteria</taxon>
        <taxon>Pseudomonadati</taxon>
        <taxon>Myxococcota</taxon>
        <taxon>Myxococcia</taxon>
        <taxon>Myxococcales</taxon>
        <taxon>Cystobacterineae</taxon>
        <taxon>Archangiaceae</taxon>
        <taxon>Melittangium</taxon>
    </lineage>
</organism>
<evidence type="ECO:0000313" key="2">
    <source>
        <dbReference type="Proteomes" id="UP000217289"/>
    </source>
</evidence>
<dbReference type="Proteomes" id="UP000217289">
    <property type="component" value="Chromosome"/>
</dbReference>